<dbReference type="AlphaFoldDB" id="A0A5N5WG84"/>
<feature type="transmembrane region" description="Helical" evidence="6">
    <location>
        <begin position="22"/>
        <end position="43"/>
    </location>
</feature>
<name>A0A5N5WG84_9EURO</name>
<reference evidence="8 9" key="1">
    <citation type="submission" date="2019-04" db="EMBL/GenBank/DDBJ databases">
        <title>Friends and foes A comparative genomics study of 23 Aspergillus species from section Flavi.</title>
        <authorList>
            <consortium name="DOE Joint Genome Institute"/>
            <person name="Kjaerbolling I."/>
            <person name="Vesth T."/>
            <person name="Frisvad J.C."/>
            <person name="Nybo J.L."/>
            <person name="Theobald S."/>
            <person name="Kildgaard S."/>
            <person name="Isbrandt T."/>
            <person name="Kuo A."/>
            <person name="Sato A."/>
            <person name="Lyhne E.K."/>
            <person name="Kogle M.E."/>
            <person name="Wiebenga A."/>
            <person name="Kun R.S."/>
            <person name="Lubbers R.J."/>
            <person name="Makela M.R."/>
            <person name="Barry K."/>
            <person name="Chovatia M."/>
            <person name="Clum A."/>
            <person name="Daum C."/>
            <person name="Haridas S."/>
            <person name="He G."/>
            <person name="LaButti K."/>
            <person name="Lipzen A."/>
            <person name="Mondo S."/>
            <person name="Riley R."/>
            <person name="Salamov A."/>
            <person name="Simmons B.A."/>
            <person name="Magnuson J.K."/>
            <person name="Henrissat B."/>
            <person name="Mortensen U.H."/>
            <person name="Larsen T.O."/>
            <person name="Devries R.P."/>
            <person name="Grigoriev I.V."/>
            <person name="Machida M."/>
            <person name="Baker S.E."/>
            <person name="Andersen M.R."/>
        </authorList>
    </citation>
    <scope>NUCLEOTIDE SEQUENCE [LARGE SCALE GENOMIC DNA]</scope>
    <source>
        <strain evidence="8 9">CBS 151.66</strain>
    </source>
</reference>
<evidence type="ECO:0000256" key="1">
    <source>
        <dbReference type="ARBA" id="ARBA00004141"/>
    </source>
</evidence>
<dbReference type="InterPro" id="IPR049326">
    <property type="entry name" value="Rhodopsin_dom_fungi"/>
</dbReference>
<accession>A0A5N5WG84</accession>
<evidence type="ECO:0000256" key="5">
    <source>
        <dbReference type="ARBA" id="ARBA00038359"/>
    </source>
</evidence>
<dbReference type="PANTHER" id="PTHR33048:SF47">
    <property type="entry name" value="INTEGRAL MEMBRANE PROTEIN-RELATED"/>
    <property type="match status" value="1"/>
</dbReference>
<feature type="transmembrane region" description="Helical" evidence="6">
    <location>
        <begin position="217"/>
        <end position="235"/>
    </location>
</feature>
<keyword evidence="4 6" id="KW-0472">Membrane</keyword>
<dbReference type="InterPro" id="IPR052337">
    <property type="entry name" value="SAT4-like"/>
</dbReference>
<feature type="transmembrane region" description="Helical" evidence="6">
    <location>
        <begin position="137"/>
        <end position="159"/>
    </location>
</feature>
<dbReference type="EMBL" id="ML732509">
    <property type="protein sequence ID" value="KAB8067301.1"/>
    <property type="molecule type" value="Genomic_DNA"/>
</dbReference>
<proteinExistence type="inferred from homology"/>
<evidence type="ECO:0000256" key="2">
    <source>
        <dbReference type="ARBA" id="ARBA00022692"/>
    </source>
</evidence>
<dbReference type="Proteomes" id="UP000326565">
    <property type="component" value="Unassembled WGS sequence"/>
</dbReference>
<sequence>MAPFGSLSIPAEEATVYTGDRLLIFTALSVPFQVFFVALRFYARHKIHAPWGLDDAVILFALAEQMAMAGLSIGAVKTAGVGYHITYMIEKDPESVSMWAKYLLALSYVYIGSVNVPKFSILLLYHRLFPTRPTSTVTKVMMVVLGAITVSSLIALSFVCRPFSANWSTTIPGNCGNKKTFLIWASFPNIVTDVILLLLPMPVLWSLNITPRLKMGLTFTFAVGSLGLVTSVMRFQCFFRENTFIDGTWVAVDLIIWTQVETGVYLISACLPTYRPLLERVSRRGNLTRFSRSASWKGCAPSVLKNSVPLHSVSLRSHHRYYRGDEIYDGHDPAHKFEVTVSHEIRRHSEPHMPP</sequence>
<evidence type="ECO:0000313" key="8">
    <source>
        <dbReference type="EMBL" id="KAB8067301.1"/>
    </source>
</evidence>
<evidence type="ECO:0000256" key="3">
    <source>
        <dbReference type="ARBA" id="ARBA00022989"/>
    </source>
</evidence>
<dbReference type="OrthoDB" id="5329176at2759"/>
<comment type="subcellular location">
    <subcellularLocation>
        <location evidence="1">Membrane</location>
        <topology evidence="1">Multi-pass membrane protein</topology>
    </subcellularLocation>
</comment>
<dbReference type="Pfam" id="PF20684">
    <property type="entry name" value="Fung_rhodopsin"/>
    <property type="match status" value="1"/>
</dbReference>
<dbReference type="GO" id="GO:0016020">
    <property type="term" value="C:membrane"/>
    <property type="evidence" value="ECO:0007669"/>
    <property type="project" value="UniProtKB-SubCell"/>
</dbReference>
<comment type="similarity">
    <text evidence="5">Belongs to the SAT4 family.</text>
</comment>
<evidence type="ECO:0000256" key="6">
    <source>
        <dbReference type="SAM" id="Phobius"/>
    </source>
</evidence>
<protein>
    <recommendedName>
        <fullName evidence="7">Rhodopsin domain-containing protein</fullName>
    </recommendedName>
</protein>
<keyword evidence="9" id="KW-1185">Reference proteome</keyword>
<feature type="domain" description="Rhodopsin" evidence="7">
    <location>
        <begin position="39"/>
        <end position="280"/>
    </location>
</feature>
<dbReference type="PANTHER" id="PTHR33048">
    <property type="entry name" value="PTH11-LIKE INTEGRAL MEMBRANE PROTEIN (AFU_ORTHOLOGUE AFUA_5G11245)"/>
    <property type="match status" value="1"/>
</dbReference>
<feature type="transmembrane region" description="Helical" evidence="6">
    <location>
        <begin position="99"/>
        <end position="125"/>
    </location>
</feature>
<evidence type="ECO:0000313" key="9">
    <source>
        <dbReference type="Proteomes" id="UP000326565"/>
    </source>
</evidence>
<keyword evidence="2 6" id="KW-0812">Transmembrane</keyword>
<feature type="transmembrane region" description="Helical" evidence="6">
    <location>
        <begin position="181"/>
        <end position="205"/>
    </location>
</feature>
<gene>
    <name evidence="8" type="ORF">BDV29DRAFT_196541</name>
</gene>
<keyword evidence="3 6" id="KW-1133">Transmembrane helix</keyword>
<evidence type="ECO:0000259" key="7">
    <source>
        <dbReference type="Pfam" id="PF20684"/>
    </source>
</evidence>
<organism evidence="8 9">
    <name type="scientific">Aspergillus leporis</name>
    <dbReference type="NCBI Taxonomy" id="41062"/>
    <lineage>
        <taxon>Eukaryota</taxon>
        <taxon>Fungi</taxon>
        <taxon>Dikarya</taxon>
        <taxon>Ascomycota</taxon>
        <taxon>Pezizomycotina</taxon>
        <taxon>Eurotiomycetes</taxon>
        <taxon>Eurotiomycetidae</taxon>
        <taxon>Eurotiales</taxon>
        <taxon>Aspergillaceae</taxon>
        <taxon>Aspergillus</taxon>
        <taxon>Aspergillus subgen. Circumdati</taxon>
    </lineage>
</organism>
<evidence type="ECO:0000256" key="4">
    <source>
        <dbReference type="ARBA" id="ARBA00023136"/>
    </source>
</evidence>